<name>A0A6J2TWI6_DROLE</name>
<proteinExistence type="predicted"/>
<dbReference type="PANTHER" id="PTHR10562">
    <property type="entry name" value="SMALL UBIQUITIN-RELATED MODIFIER"/>
    <property type="match status" value="1"/>
</dbReference>
<gene>
    <name evidence="3" type="primary">LOC115627652</name>
</gene>
<sequence length="91" mass="10182">MADRLNDSGSQFIQLNVLDRYNFLIRFLVLKTNPLLGLMDTFCCVSGNKRRLVRFLYHGLPVRAEDSPASLEMNDGDTIEVHKPQVGGGSV</sequence>
<dbReference type="Gene3D" id="3.10.20.90">
    <property type="entry name" value="Phosphatidylinositol 3-kinase Catalytic Subunit, Chain A, domain 1"/>
    <property type="match status" value="1"/>
</dbReference>
<evidence type="ECO:0000259" key="1">
    <source>
        <dbReference type="Pfam" id="PF11976"/>
    </source>
</evidence>
<dbReference type="OrthoDB" id="442921at2759"/>
<organism evidence="2 3">
    <name type="scientific">Drosophila lebanonensis</name>
    <name type="common">Fruit fly</name>
    <name type="synonym">Scaptodrosophila lebanonensis</name>
    <dbReference type="NCBI Taxonomy" id="7225"/>
    <lineage>
        <taxon>Eukaryota</taxon>
        <taxon>Metazoa</taxon>
        <taxon>Ecdysozoa</taxon>
        <taxon>Arthropoda</taxon>
        <taxon>Hexapoda</taxon>
        <taxon>Insecta</taxon>
        <taxon>Pterygota</taxon>
        <taxon>Neoptera</taxon>
        <taxon>Endopterygota</taxon>
        <taxon>Diptera</taxon>
        <taxon>Brachycera</taxon>
        <taxon>Muscomorpha</taxon>
        <taxon>Ephydroidea</taxon>
        <taxon>Drosophilidae</taxon>
        <taxon>Scaptodrosophila</taxon>
    </lineage>
</organism>
<feature type="domain" description="Rad60/SUMO-like" evidence="1">
    <location>
        <begin position="25"/>
        <end position="81"/>
    </location>
</feature>
<dbReference type="SUPFAM" id="SSF54236">
    <property type="entry name" value="Ubiquitin-like"/>
    <property type="match status" value="1"/>
</dbReference>
<dbReference type="AlphaFoldDB" id="A0A6J2TWI6"/>
<protein>
    <submittedName>
        <fullName evidence="3">Ubiquitin-like protein SMT3</fullName>
    </submittedName>
</protein>
<evidence type="ECO:0000313" key="3">
    <source>
        <dbReference type="RefSeq" id="XP_030379252.1"/>
    </source>
</evidence>
<keyword evidence="2" id="KW-1185">Reference proteome</keyword>
<dbReference type="RefSeq" id="XP_030379252.1">
    <property type="nucleotide sequence ID" value="XM_030523392.1"/>
</dbReference>
<reference evidence="3" key="1">
    <citation type="submission" date="2025-08" db="UniProtKB">
        <authorList>
            <consortium name="RefSeq"/>
        </authorList>
    </citation>
    <scope>IDENTIFICATION</scope>
    <source>
        <strain evidence="3">11010-0011.00</strain>
        <tissue evidence="3">Whole body</tissue>
    </source>
</reference>
<evidence type="ECO:0000313" key="2">
    <source>
        <dbReference type="Proteomes" id="UP000504634"/>
    </source>
</evidence>
<accession>A0A6J2TWI6</accession>
<dbReference type="GeneID" id="115627652"/>
<dbReference type="InterPro" id="IPR029071">
    <property type="entry name" value="Ubiquitin-like_domsf"/>
</dbReference>
<dbReference type="InterPro" id="IPR022617">
    <property type="entry name" value="Rad60/SUMO-like_dom"/>
</dbReference>
<dbReference type="Pfam" id="PF11976">
    <property type="entry name" value="Rad60-SLD"/>
    <property type="match status" value="1"/>
</dbReference>
<dbReference type="Proteomes" id="UP000504634">
    <property type="component" value="Unplaced"/>
</dbReference>